<evidence type="ECO:0000259" key="1">
    <source>
        <dbReference type="Pfam" id="PF01872"/>
    </source>
</evidence>
<dbReference type="GO" id="GO:0008703">
    <property type="term" value="F:5-amino-6-(5-phosphoribosylamino)uracil reductase activity"/>
    <property type="evidence" value="ECO:0007669"/>
    <property type="project" value="InterPro"/>
</dbReference>
<dbReference type="RefSeq" id="WP_160625699.1">
    <property type="nucleotide sequence ID" value="NZ_WUUQ01000006.1"/>
</dbReference>
<dbReference type="InterPro" id="IPR050765">
    <property type="entry name" value="Riboflavin_Biosynth_HTPR"/>
</dbReference>
<proteinExistence type="predicted"/>
<organism evidence="2 3">
    <name type="scientific">Copranaerobaculum intestinale</name>
    <dbReference type="NCBI Taxonomy" id="2692629"/>
    <lineage>
        <taxon>Bacteria</taxon>
        <taxon>Bacillati</taxon>
        <taxon>Bacillota</taxon>
        <taxon>Erysipelotrichia</taxon>
        <taxon>Erysipelotrichales</taxon>
        <taxon>Erysipelotrichaceae</taxon>
        <taxon>Copranaerobaculum</taxon>
    </lineage>
</organism>
<dbReference type="Proteomes" id="UP000434036">
    <property type="component" value="Unassembled WGS sequence"/>
</dbReference>
<evidence type="ECO:0000313" key="3">
    <source>
        <dbReference type="Proteomes" id="UP000434036"/>
    </source>
</evidence>
<keyword evidence="3" id="KW-1185">Reference proteome</keyword>
<name>A0A6N8UA06_9FIRM</name>
<comment type="caution">
    <text evidence="2">The sequence shown here is derived from an EMBL/GenBank/DDBJ whole genome shotgun (WGS) entry which is preliminary data.</text>
</comment>
<dbReference type="EMBL" id="WUUQ01000006">
    <property type="protein sequence ID" value="MXQ74315.1"/>
    <property type="molecule type" value="Genomic_DNA"/>
</dbReference>
<reference evidence="2 3" key="2">
    <citation type="submission" date="2020-01" db="EMBL/GenBank/DDBJ databases">
        <title>Clostridiaceae sp. nov. isolated from the gut of human by culturomics.</title>
        <authorList>
            <person name="Chang Y."/>
        </authorList>
    </citation>
    <scope>NUCLEOTIDE SEQUENCE [LARGE SCALE GENOMIC DNA]</scope>
    <source>
        <strain evidence="2 3">DONG20-135</strain>
    </source>
</reference>
<dbReference type="InterPro" id="IPR002734">
    <property type="entry name" value="RibDG_C"/>
</dbReference>
<gene>
    <name evidence="2" type="ORF">GSF08_10305</name>
</gene>
<sequence>MRKVILFIAMSLDGFIADTNGRVDWLAGQQPNEDDMCTYKEFIKGIDSVVMGWKTYHQIVTELSSEEWFYKNLNSFVITHHDIISNEKITAVHGDVCAFKESLKKKTGKDIWICGGADVVCQLMKQQLIDRYHLSVIPTILGDGVRLFSKVEEPHKLKLIKTESYNGIVDVIYEKR</sequence>
<dbReference type="InterPro" id="IPR024072">
    <property type="entry name" value="DHFR-like_dom_sf"/>
</dbReference>
<dbReference type="SUPFAM" id="SSF53597">
    <property type="entry name" value="Dihydrofolate reductase-like"/>
    <property type="match status" value="1"/>
</dbReference>
<dbReference type="Pfam" id="PF01872">
    <property type="entry name" value="RibD_C"/>
    <property type="match status" value="1"/>
</dbReference>
<evidence type="ECO:0000313" key="2">
    <source>
        <dbReference type="EMBL" id="MXQ74315.1"/>
    </source>
</evidence>
<dbReference type="GO" id="GO:0009231">
    <property type="term" value="P:riboflavin biosynthetic process"/>
    <property type="evidence" value="ECO:0007669"/>
    <property type="project" value="InterPro"/>
</dbReference>
<accession>A0A6N8UA06</accession>
<dbReference type="PANTHER" id="PTHR38011">
    <property type="entry name" value="DIHYDROFOLATE REDUCTASE FAMILY PROTEIN (AFU_ORTHOLOGUE AFUA_8G06820)"/>
    <property type="match status" value="1"/>
</dbReference>
<protein>
    <submittedName>
        <fullName evidence="2">Dihydrofolate reductase</fullName>
    </submittedName>
</protein>
<dbReference type="AlphaFoldDB" id="A0A6N8UA06"/>
<dbReference type="Gene3D" id="3.40.430.10">
    <property type="entry name" value="Dihydrofolate Reductase, subunit A"/>
    <property type="match status" value="1"/>
</dbReference>
<dbReference type="PANTHER" id="PTHR38011:SF11">
    <property type="entry name" value="2,5-DIAMINO-6-RIBOSYLAMINO-4(3H)-PYRIMIDINONE 5'-PHOSPHATE REDUCTASE"/>
    <property type="match status" value="1"/>
</dbReference>
<reference evidence="2 3" key="1">
    <citation type="submission" date="2019-12" db="EMBL/GenBank/DDBJ databases">
        <authorList>
            <person name="Yang R."/>
        </authorList>
    </citation>
    <scope>NUCLEOTIDE SEQUENCE [LARGE SCALE GENOMIC DNA]</scope>
    <source>
        <strain evidence="2 3">DONG20-135</strain>
    </source>
</reference>
<feature type="domain" description="Bacterial bifunctional deaminase-reductase C-terminal" evidence="1">
    <location>
        <begin position="2"/>
        <end position="165"/>
    </location>
</feature>